<keyword evidence="1" id="KW-1185">Reference proteome</keyword>
<evidence type="ECO:0000313" key="2">
    <source>
        <dbReference type="RefSeq" id="XP_014681020.1"/>
    </source>
</evidence>
<dbReference type="InterPro" id="IPR028246">
    <property type="entry name" value="CATSPERG"/>
</dbReference>
<proteinExistence type="predicted"/>
<evidence type="ECO:0000313" key="1">
    <source>
        <dbReference type="Proteomes" id="UP000695022"/>
    </source>
</evidence>
<organism evidence="1 2">
    <name type="scientific">Priapulus caudatus</name>
    <name type="common">Priapulid worm</name>
    <dbReference type="NCBI Taxonomy" id="37621"/>
    <lineage>
        <taxon>Eukaryota</taxon>
        <taxon>Metazoa</taxon>
        <taxon>Ecdysozoa</taxon>
        <taxon>Scalidophora</taxon>
        <taxon>Priapulida</taxon>
        <taxon>Priapulimorpha</taxon>
        <taxon>Priapulimorphida</taxon>
        <taxon>Priapulidae</taxon>
        <taxon>Priapulus</taxon>
    </lineage>
</organism>
<dbReference type="RefSeq" id="XP_014681020.1">
    <property type="nucleotide sequence ID" value="XM_014825534.1"/>
</dbReference>
<dbReference type="PANTHER" id="PTHR14327:SF1">
    <property type="entry name" value="CATION CHANNEL SPERM-ASSOCIATED AUXILIARY SUBUNIT GAMMA"/>
    <property type="match status" value="1"/>
</dbReference>
<dbReference type="GeneID" id="106820931"/>
<sequence>MKFSRALLATGTIPKVTVQYHVHTADGSSDGAHEDTYIAVAIDEELGNCEYSLCKPSWLVPWGRADGSQVMQIQISTEGLGMLWQIKSKTLQVGNHDTKTELTALASFEVGLLGNLSNVAAELDSGWMHETQNMQGQSLVLLTILDGVAMASVCDDTMGIPASRVTGAASLYNKLILKTNAGLFELKADFQRDGSKFITQFPAANILSKCIAELVISPQSLSVDKIVLAIGAPPHSGEVYFVKANNATGQHYDFQPLEDSRARKVCDAVSGMYDTCSVVSGSVSAVKPSAIVLLVKVNDTYKTVEFFTLMEARLFQCWMVTMEIPTLSF</sequence>
<protein>
    <submittedName>
        <fullName evidence="2">Uncharacterized protein LOC106820931</fullName>
    </submittedName>
</protein>
<dbReference type="PANTHER" id="PTHR14327">
    <property type="entry name" value="CATION CHANNEL SPERM-ASSOCIATED PROTEIN SUBUNIT GAMMA"/>
    <property type="match status" value="1"/>
</dbReference>
<reference evidence="2" key="1">
    <citation type="submission" date="2025-08" db="UniProtKB">
        <authorList>
            <consortium name="RefSeq"/>
        </authorList>
    </citation>
    <scope>IDENTIFICATION</scope>
</reference>
<accession>A0ABM1F999</accession>
<dbReference type="Proteomes" id="UP000695022">
    <property type="component" value="Unplaced"/>
</dbReference>
<name>A0ABM1F999_PRICU</name>
<gene>
    <name evidence="2" type="primary">LOC106820931</name>
</gene>